<evidence type="ECO:0000256" key="1">
    <source>
        <dbReference type="SAM" id="Phobius"/>
    </source>
</evidence>
<name>A0A0J8RWN1_COCIT</name>
<gene>
    <name evidence="2" type="ORF">CIHG_06334</name>
</gene>
<sequence length="1197" mass="133050">MDNLLLHSTSWNNVFLGSGASQVSSLSKVRLHRRQRNRRYRSALLVEGTVDDAFDPRTRAHGVPRAYKVKFTDATASHDRSLDDLTIVFGRLGDAAGGILLGNHHIGPQDVTLSTSTKTYTFSTTLDLDVDGERQKVPVAGYVNFESRVPAGHLEINCRLFKATFIPSPLYFQVKISHNAGAYRSSADNSLKWDTGSGEWANATWESSLVFGYRVVIQDDPIMPRKFIENFFHDKASDPETLLELKNGIGYSCIMQGDIMQTTTSSVPPPPGERAKQPVRSAFPDLFVVKFEDFGGTFNGAYEWKDQGNDTSHVYAVSGKVDLPVSSALPLLASGKNKKQASSLFGFLENREKSINTADPPLEVTTLLNNDPMKWVPEIGEYRDEAASRAMEDFYEIIKYYLDEDLRKTFISATPIILPDKVKAIADDHPDNYIFYKKLQVPYLTTVLRTSTLDEGAVCNAKRAEKLLGSLPTDDEVYKRHSSALYRMHYLEMFPSTRDFLDDQQNKNYSSDIDKIANVLKNRLAETSEDLKPTNPDYEADLAKAQADIENLAAWAKRKKLYWAYMVLYWVEFSAIPQWYSHISTAHCPKASGDKSKSLIQYSAPLKMTRSTQRRAAARLWRLLMMQSDCSKCPVLFPSWWISTETAVTTTPSSRLPFTETGWYKALGSRARGLFTTIQTLSAAAMIAMPFFTGGWSEMSDAQRASWVMSIVGLAGGLGFRIARGIVTIAGLFEHISTLKDVMKVFFKFDKFMSEIPDAANKISASFAKYFTRTAKQVLGIEMLEEIIPVKQFSQIAKIFGRNISEILASVAGIVLAVTGLVFSSMDLAKAQEPLEIAYHLMLILSSAIQLLGIVAGWIAGASWLPFMVTPILSYVGTLAGPLSVVLAVVGVIIYVIYLFKKKPPNPVEQFINNHVKPAKLYMEHTAIDYFDVITSDKGELSRVGLSIQRAGPDASPSEQVYLQLTGTEPPATLAYGQTLGFTTDDVWSLQTNGNGESQISTQKYFTDDEGNKYRTVWFIGRAENDQTKLTLIQLPSRKDEPDKYANSLLLFAGSNMNPNSKDPRGLKVVKESDISKGRYIYLWMFNMEPLGPVNFSYMHNPWTLIEGNADEVNGVMWDETQSTSAGLQWSISPALNANVFELIKTSGSDEGSISMKPGVRAPVMPKTTYTVTCTASLPGNKTAQKKATVDISVEAE</sequence>
<protein>
    <submittedName>
        <fullName evidence="2">Uncharacterized protein</fullName>
    </submittedName>
</protein>
<organism evidence="2 3">
    <name type="scientific">Coccidioides immitis H538.4</name>
    <dbReference type="NCBI Taxonomy" id="396776"/>
    <lineage>
        <taxon>Eukaryota</taxon>
        <taxon>Fungi</taxon>
        <taxon>Dikarya</taxon>
        <taxon>Ascomycota</taxon>
        <taxon>Pezizomycotina</taxon>
        <taxon>Eurotiomycetes</taxon>
        <taxon>Eurotiomycetidae</taxon>
        <taxon>Onygenales</taxon>
        <taxon>Onygenaceae</taxon>
        <taxon>Coccidioides</taxon>
    </lineage>
</organism>
<feature type="transmembrane region" description="Helical" evidence="1">
    <location>
        <begin position="807"/>
        <end position="825"/>
    </location>
</feature>
<keyword evidence="1" id="KW-1133">Transmembrane helix</keyword>
<dbReference type="eggNOG" id="ENOG502S6UY">
    <property type="taxonomic scope" value="Eukaryota"/>
</dbReference>
<dbReference type="VEuPathDB" id="FungiDB:CIHG_06334"/>
<dbReference type="Proteomes" id="UP000054563">
    <property type="component" value="Unassembled WGS sequence"/>
</dbReference>
<feature type="transmembrane region" description="Helical" evidence="1">
    <location>
        <begin position="872"/>
        <end position="900"/>
    </location>
</feature>
<keyword evidence="1" id="KW-0472">Membrane</keyword>
<dbReference type="EMBL" id="DS017005">
    <property type="protein sequence ID" value="KMU88534.1"/>
    <property type="molecule type" value="Genomic_DNA"/>
</dbReference>
<feature type="transmembrane region" description="Helical" evidence="1">
    <location>
        <begin position="837"/>
        <end position="860"/>
    </location>
</feature>
<evidence type="ECO:0000313" key="3">
    <source>
        <dbReference type="Proteomes" id="UP000054563"/>
    </source>
</evidence>
<reference evidence="3" key="1">
    <citation type="journal article" date="2010" name="Genome Res.">
        <title>Population genomic sequencing of Coccidioides fungi reveals recent hybridization and transposon control.</title>
        <authorList>
            <person name="Neafsey D.E."/>
            <person name="Barker B.M."/>
            <person name="Sharpton T.J."/>
            <person name="Stajich J.E."/>
            <person name="Park D.J."/>
            <person name="Whiston E."/>
            <person name="Hung C.-Y."/>
            <person name="McMahan C."/>
            <person name="White J."/>
            <person name="Sykes S."/>
            <person name="Heiman D."/>
            <person name="Young S."/>
            <person name="Zeng Q."/>
            <person name="Abouelleil A."/>
            <person name="Aftuck L."/>
            <person name="Bessette D."/>
            <person name="Brown A."/>
            <person name="FitzGerald M."/>
            <person name="Lui A."/>
            <person name="Macdonald J.P."/>
            <person name="Priest M."/>
            <person name="Orbach M.J."/>
            <person name="Galgiani J.N."/>
            <person name="Kirkland T.N."/>
            <person name="Cole G.T."/>
            <person name="Birren B.W."/>
            <person name="Henn M.R."/>
            <person name="Taylor J.W."/>
            <person name="Rounsley S.D."/>
        </authorList>
    </citation>
    <scope>NUCLEOTIDE SEQUENCE [LARGE SCALE GENOMIC DNA]</scope>
    <source>
        <strain evidence="3">H538.4</strain>
    </source>
</reference>
<feature type="transmembrane region" description="Helical" evidence="1">
    <location>
        <begin position="673"/>
        <end position="693"/>
    </location>
</feature>
<evidence type="ECO:0000313" key="2">
    <source>
        <dbReference type="EMBL" id="KMU88534.1"/>
    </source>
</evidence>
<accession>A0A0J8RWN1</accession>
<dbReference type="AlphaFoldDB" id="A0A0J8RWN1"/>
<dbReference type="OrthoDB" id="4538955at2759"/>
<feature type="transmembrane region" description="Helical" evidence="1">
    <location>
        <begin position="705"/>
        <end position="723"/>
    </location>
</feature>
<keyword evidence="1" id="KW-0812">Transmembrane</keyword>
<proteinExistence type="predicted"/>